<evidence type="ECO:0000259" key="1">
    <source>
        <dbReference type="Pfam" id="PF01575"/>
    </source>
</evidence>
<dbReference type="Pfam" id="PF01575">
    <property type="entry name" value="MaoC_dehydratas"/>
    <property type="match status" value="1"/>
</dbReference>
<dbReference type="InterPro" id="IPR002539">
    <property type="entry name" value="MaoC-like_dom"/>
</dbReference>
<accession>M4ZDD0</accession>
<feature type="domain" description="MaoC-like" evidence="1">
    <location>
        <begin position="26"/>
        <end position="116"/>
    </location>
</feature>
<dbReference type="HOGENOM" id="CLU_094876_3_3_5"/>
<gene>
    <name evidence="2" type="ORF">S58_55190</name>
</gene>
<evidence type="ECO:0000313" key="3">
    <source>
        <dbReference type="Proteomes" id="UP000011841"/>
    </source>
</evidence>
<reference evidence="2 3" key="1">
    <citation type="journal article" date="2013" name="Appl. Environ. Microbiol.">
        <title>Genome analysis suggests that the soil oligotrophic bacterium Agromonas oligotrophica (Bradyrhizobium oligotrophicum) is a nitrogen-fixing symbiont of Aeschynomene indica.</title>
        <authorList>
            <person name="Okubo T."/>
            <person name="Fukushima S."/>
            <person name="Itakura M."/>
            <person name="Oshima K."/>
            <person name="Longtonglang A."/>
            <person name="Teaumroong N."/>
            <person name="Mitsui H."/>
            <person name="Hattori M."/>
            <person name="Hattori R."/>
            <person name="Hattori T."/>
            <person name="Minamisawa K."/>
        </authorList>
    </citation>
    <scope>NUCLEOTIDE SEQUENCE [LARGE SCALE GENOMIC DNA]</scope>
    <source>
        <strain evidence="2 3">S58</strain>
    </source>
</reference>
<dbReference type="GO" id="GO:0016740">
    <property type="term" value="F:transferase activity"/>
    <property type="evidence" value="ECO:0007669"/>
    <property type="project" value="UniProtKB-KW"/>
</dbReference>
<dbReference type="Gene3D" id="3.10.129.10">
    <property type="entry name" value="Hotdog Thioesterase"/>
    <property type="match status" value="1"/>
</dbReference>
<name>M4ZDD0_9BRAD</name>
<keyword evidence="3" id="KW-1185">Reference proteome</keyword>
<proteinExistence type="predicted"/>
<dbReference type="AlphaFoldDB" id="M4ZDD0"/>
<dbReference type="InterPro" id="IPR050965">
    <property type="entry name" value="UPF0336/Enoyl-CoA_hydratase"/>
</dbReference>
<dbReference type="KEGG" id="aol:S58_55190"/>
<dbReference type="Proteomes" id="UP000011841">
    <property type="component" value="Chromosome"/>
</dbReference>
<dbReference type="STRING" id="1245469.S58_55190"/>
<dbReference type="GO" id="GO:0006633">
    <property type="term" value="P:fatty acid biosynthetic process"/>
    <property type="evidence" value="ECO:0007669"/>
    <property type="project" value="TreeGrafter"/>
</dbReference>
<dbReference type="PANTHER" id="PTHR43437:SF3">
    <property type="entry name" value="HYDROXYACYL-THIOESTER DEHYDRATASE TYPE 2, MITOCHONDRIAL"/>
    <property type="match status" value="1"/>
</dbReference>
<dbReference type="SUPFAM" id="SSF54637">
    <property type="entry name" value="Thioesterase/thiol ester dehydrase-isomerase"/>
    <property type="match status" value="1"/>
</dbReference>
<dbReference type="eggNOG" id="COG2030">
    <property type="taxonomic scope" value="Bacteria"/>
</dbReference>
<evidence type="ECO:0000313" key="2">
    <source>
        <dbReference type="EMBL" id="BAM91496.1"/>
    </source>
</evidence>
<protein>
    <submittedName>
        <fullName evidence="2">Putative phosphate acetyltransferase</fullName>
    </submittedName>
</protein>
<dbReference type="PANTHER" id="PTHR43437">
    <property type="entry name" value="HYDROXYACYL-THIOESTER DEHYDRATASE TYPE 2, MITOCHONDRIAL-RELATED"/>
    <property type="match status" value="1"/>
</dbReference>
<dbReference type="CDD" id="cd03449">
    <property type="entry name" value="R_hydratase"/>
    <property type="match status" value="1"/>
</dbReference>
<sequence>MVQLAGGASAVLCLKPDDIFVGLTAEIEQCVERQHVDQFAALTGDVSPIHMDDGAARERGFEGRVVHGMLIGGFISRLFGLRLPGLDCILQSINLRWIEPLYIGDTIRIQATVAQWSSAAEVFVANVEVIRPRTQTIVAKGKVQAGFTRSRT</sequence>
<organism evidence="2 3">
    <name type="scientific">Bradyrhizobium oligotrophicum S58</name>
    <dbReference type="NCBI Taxonomy" id="1245469"/>
    <lineage>
        <taxon>Bacteria</taxon>
        <taxon>Pseudomonadati</taxon>
        <taxon>Pseudomonadota</taxon>
        <taxon>Alphaproteobacteria</taxon>
        <taxon>Hyphomicrobiales</taxon>
        <taxon>Nitrobacteraceae</taxon>
        <taxon>Bradyrhizobium</taxon>
    </lineage>
</organism>
<dbReference type="PATRIC" id="fig|1245469.3.peg.5646"/>
<dbReference type="EMBL" id="AP012603">
    <property type="protein sequence ID" value="BAM91496.1"/>
    <property type="molecule type" value="Genomic_DNA"/>
</dbReference>
<keyword evidence="2" id="KW-0808">Transferase</keyword>
<dbReference type="InterPro" id="IPR029069">
    <property type="entry name" value="HotDog_dom_sf"/>
</dbReference>
<dbReference type="GO" id="GO:0019171">
    <property type="term" value="F:(3R)-hydroxyacyl-[acyl-carrier-protein] dehydratase activity"/>
    <property type="evidence" value="ECO:0007669"/>
    <property type="project" value="TreeGrafter"/>
</dbReference>